<dbReference type="Proteomes" id="UP000790580">
    <property type="component" value="Unassembled WGS sequence"/>
</dbReference>
<dbReference type="PANTHER" id="PTHR38451">
    <property type="entry name" value="TRNA (ADENINE(22)-N(1))-METHYLTRANSFERASE"/>
    <property type="match status" value="1"/>
</dbReference>
<organism evidence="1 2">
    <name type="scientific">Evansella alkalicola</name>
    <dbReference type="NCBI Taxonomy" id="745819"/>
    <lineage>
        <taxon>Bacteria</taxon>
        <taxon>Bacillati</taxon>
        <taxon>Bacillota</taxon>
        <taxon>Bacilli</taxon>
        <taxon>Bacillales</taxon>
        <taxon>Bacillaceae</taxon>
        <taxon>Evansella</taxon>
    </lineage>
</organism>
<accession>A0ABS6JV74</accession>
<proteinExistence type="predicted"/>
<evidence type="ECO:0000313" key="2">
    <source>
        <dbReference type="Proteomes" id="UP000790580"/>
    </source>
</evidence>
<gene>
    <name evidence="1" type="ORF">KS407_13695</name>
</gene>
<dbReference type="Gene3D" id="3.40.50.150">
    <property type="entry name" value="Vaccinia Virus protein VP39"/>
    <property type="match status" value="1"/>
</dbReference>
<name>A0ABS6JV74_9BACI</name>
<protein>
    <submittedName>
        <fullName evidence="1">tRNA (Adenine(22)-N(1))-methyltransferase TrmK</fullName>
    </submittedName>
</protein>
<keyword evidence="2" id="KW-1185">Reference proteome</keyword>
<dbReference type="Pfam" id="PF04816">
    <property type="entry name" value="TrmK"/>
    <property type="match status" value="1"/>
</dbReference>
<dbReference type="Gene3D" id="1.10.287.1890">
    <property type="match status" value="1"/>
</dbReference>
<dbReference type="PANTHER" id="PTHR38451:SF1">
    <property type="entry name" value="TRNA (ADENINE(22)-N(1))-METHYLTRANSFERASE"/>
    <property type="match status" value="1"/>
</dbReference>
<dbReference type="PIRSF" id="PIRSF018637">
    <property type="entry name" value="TrmK"/>
    <property type="match status" value="1"/>
</dbReference>
<dbReference type="SUPFAM" id="SSF53335">
    <property type="entry name" value="S-adenosyl-L-methionine-dependent methyltransferases"/>
    <property type="match status" value="1"/>
</dbReference>
<dbReference type="EMBL" id="JAHQCR010000053">
    <property type="protein sequence ID" value="MBU9722483.1"/>
    <property type="molecule type" value="Genomic_DNA"/>
</dbReference>
<dbReference type="InterPro" id="IPR029063">
    <property type="entry name" value="SAM-dependent_MTases_sf"/>
</dbReference>
<reference evidence="1 2" key="1">
    <citation type="submission" date="2021-06" db="EMBL/GenBank/DDBJ databases">
        <title>Bacillus sp. RD4P76, an endophyte from a halophyte.</title>
        <authorList>
            <person name="Sun J.-Q."/>
        </authorList>
    </citation>
    <scope>NUCLEOTIDE SEQUENCE [LARGE SCALE GENOMIC DNA]</scope>
    <source>
        <strain evidence="1 2">JCM 17098</strain>
    </source>
</reference>
<evidence type="ECO:0000313" key="1">
    <source>
        <dbReference type="EMBL" id="MBU9722483.1"/>
    </source>
</evidence>
<sequence length="235" mass="26266">MNELIISKRLETVASYVNKGAKIADIGSDHAYLPVYLVSQGIADYAIAGEVNKGPLQAAENQVKKYGYEEQIKTKLGNGLAVLEGEVIDTVTIAGMGGPLIADILEGGKEHLTYIERLILQPNIAADRIRAWLIENNWQLIDEEILKEDGHIYEVLVAEPGDPLFLYGKNEVEKKVWLGPKLSSEKNNAFLEKWTKEHEQLEKIKVKLSEASAPNIESKQSDIEKKITWLKEELS</sequence>
<dbReference type="RefSeq" id="WP_088074801.1">
    <property type="nucleotide sequence ID" value="NZ_JAHQCR010000053.1"/>
</dbReference>
<dbReference type="InterPro" id="IPR006901">
    <property type="entry name" value="TrmK"/>
</dbReference>
<comment type="caution">
    <text evidence="1">The sequence shown here is derived from an EMBL/GenBank/DDBJ whole genome shotgun (WGS) entry which is preliminary data.</text>
</comment>